<dbReference type="AlphaFoldDB" id="A0A7L1GE37"/>
<feature type="region of interest" description="Disordered" evidence="1">
    <location>
        <begin position="773"/>
        <end position="798"/>
    </location>
</feature>
<dbReference type="InterPro" id="IPR038801">
    <property type="entry name" value="TAF1C"/>
</dbReference>
<comment type="caution">
    <text evidence="4">The sequence shown here is derived from an EMBL/GenBank/DDBJ whole genome shotgun (WGS) entry which is preliminary data.</text>
</comment>
<gene>
    <name evidence="4" type="primary">Taf1c</name>
    <name evidence="4" type="ORF">INDMAC_R00643</name>
</gene>
<feature type="region of interest" description="Disordered" evidence="1">
    <location>
        <begin position="682"/>
        <end position="751"/>
    </location>
</feature>
<evidence type="ECO:0000313" key="4">
    <source>
        <dbReference type="EMBL" id="NXN11339.1"/>
    </source>
</evidence>
<feature type="non-terminal residue" evidence="4">
    <location>
        <position position="1"/>
    </location>
</feature>
<dbReference type="InterPro" id="IPR036322">
    <property type="entry name" value="WD40_repeat_dom_sf"/>
</dbReference>
<feature type="non-terminal residue" evidence="4">
    <location>
        <position position="798"/>
    </location>
</feature>
<reference evidence="4 5" key="1">
    <citation type="submission" date="2019-09" db="EMBL/GenBank/DDBJ databases">
        <title>Bird 10,000 Genomes (B10K) Project - Family phase.</title>
        <authorList>
            <person name="Zhang G."/>
        </authorList>
    </citation>
    <scope>NUCLEOTIDE SEQUENCE [LARGE SCALE GENOMIC DNA]</scope>
    <source>
        <strain evidence="4">B10K-DU-001-78</strain>
        <tissue evidence="4">Muscle</tissue>
    </source>
</reference>
<dbReference type="InterPro" id="IPR049087">
    <property type="entry name" value="TAF1C_beta-prop"/>
</dbReference>
<dbReference type="Proteomes" id="UP000557230">
    <property type="component" value="Unassembled WGS sequence"/>
</dbReference>
<accession>A0A7L1GE37</accession>
<dbReference type="OrthoDB" id="2382881at2759"/>
<dbReference type="PANTHER" id="PTHR15319">
    <property type="entry name" value="TATA BOX-BINDING PROTEIN ASSOCIATED FACTOR RNA POLYMERASE I SUBUNIT C"/>
    <property type="match status" value="1"/>
</dbReference>
<evidence type="ECO:0000259" key="2">
    <source>
        <dbReference type="Pfam" id="PF20641"/>
    </source>
</evidence>
<dbReference type="InterPro" id="IPR049090">
    <property type="entry name" value="TAF1C_HB"/>
</dbReference>
<dbReference type="EMBL" id="VXBD01006031">
    <property type="protein sequence ID" value="NXN11339.1"/>
    <property type="molecule type" value="Genomic_DNA"/>
</dbReference>
<feature type="domain" description="TAF1C helical bundle" evidence="3">
    <location>
        <begin position="491"/>
        <end position="703"/>
    </location>
</feature>
<evidence type="ECO:0000259" key="3">
    <source>
        <dbReference type="Pfam" id="PF20642"/>
    </source>
</evidence>
<feature type="domain" description="TAF1C beta-propeller" evidence="2">
    <location>
        <begin position="239"/>
        <end position="378"/>
    </location>
</feature>
<feature type="compositionally biased region" description="Polar residues" evidence="1">
    <location>
        <begin position="696"/>
        <end position="711"/>
    </location>
</feature>
<dbReference type="Pfam" id="PF20642">
    <property type="entry name" value="TAF1C_HB"/>
    <property type="match status" value="1"/>
</dbReference>
<keyword evidence="5" id="KW-1185">Reference proteome</keyword>
<dbReference type="GO" id="GO:0001164">
    <property type="term" value="F:RNA polymerase I core promoter sequence-specific DNA binding"/>
    <property type="evidence" value="ECO:0007669"/>
    <property type="project" value="TreeGrafter"/>
</dbReference>
<dbReference type="SUPFAM" id="SSF50978">
    <property type="entry name" value="WD40 repeat-like"/>
    <property type="match status" value="1"/>
</dbReference>
<dbReference type="GO" id="GO:0001650">
    <property type="term" value="C:fibrillar center"/>
    <property type="evidence" value="ECO:0007669"/>
    <property type="project" value="TreeGrafter"/>
</dbReference>
<dbReference type="PANTHER" id="PTHR15319:SF1">
    <property type="entry name" value="TATA BOX-BINDING PROTEIN-ASSOCIATED FACTOR RNA POLYMERASE I SUBUNIT C"/>
    <property type="match status" value="1"/>
</dbReference>
<evidence type="ECO:0000256" key="1">
    <source>
        <dbReference type="SAM" id="MobiDB-lite"/>
    </source>
</evidence>
<evidence type="ECO:0000313" key="5">
    <source>
        <dbReference type="Proteomes" id="UP000557230"/>
    </source>
</evidence>
<dbReference type="Pfam" id="PF20641">
    <property type="entry name" value="TAF1C_beta-prop"/>
    <property type="match status" value="1"/>
</dbReference>
<name>A0A7L1GE37_9PICI</name>
<protein>
    <submittedName>
        <fullName evidence="4">TAF1C polymerase</fullName>
    </submittedName>
</protein>
<organism evidence="4 5">
    <name type="scientific">Indicator maculatus</name>
    <name type="common">spotted honeyguide</name>
    <dbReference type="NCBI Taxonomy" id="545262"/>
    <lineage>
        <taxon>Eukaryota</taxon>
        <taxon>Metazoa</taxon>
        <taxon>Chordata</taxon>
        <taxon>Craniata</taxon>
        <taxon>Vertebrata</taxon>
        <taxon>Euteleostomi</taxon>
        <taxon>Archelosauria</taxon>
        <taxon>Archosauria</taxon>
        <taxon>Dinosauria</taxon>
        <taxon>Saurischia</taxon>
        <taxon>Theropoda</taxon>
        <taxon>Coelurosauria</taxon>
        <taxon>Aves</taxon>
        <taxon>Neognathae</taxon>
        <taxon>Neoaves</taxon>
        <taxon>Telluraves</taxon>
        <taxon>Coraciimorphae</taxon>
        <taxon>Piciformes</taxon>
        <taxon>Indicatoridae</taxon>
        <taxon>Indicator</taxon>
    </lineage>
</organism>
<sequence>FVPRRGGMGESWQPADAAAIPLLPPNTTSWIPSLEAQDILYPGALCRKLRTGKSAATLDFTKQLGHFFVDHPEDAFGSMGQLLHQNFFLGNSKLKVSARNSTIRMTALMEEIDRLEARRGCPRQRLVPRLRWFSHLCRDWLFEVPLGLLAECVHEELLLQWANLLFDDSCTGGALAWLPPKDLCTGCLVYPGGRSMNHLYFQDVVLKELPRVQASPAQFELNGRIRQVAAARVDGEDFVGVRSDYHCGVWRVPGRIGAAPTPLQVIRTDVPASCLTVSPHLPGELAVCTQSGAIYLWSIEIGLQRLRHDTQTMFFRDHSSWRWSDFTAHPRVLSCADRTGLQCLDARAPERCHFDLFKVGQEANCQQGERVVLPMYLGRAHPSQHLVTTQFSLYVLDERLPMVPVLKWAHMMKAPPLFSHLTPGGPGRSHKVLLGASRTQELLLLQYRGKRRGLRGGSQSACQLAGSPQKLHSIAGCLPYLPTQLPHHHYLLQQRLGAPAAGLATALQEDGPQESLLVFQLSEAGDIFYQRLTHEAVEPPDPTLRDEAMPSPAVPSPAAALRYRRWLKEFCKGCREQRPHTWPPTFSQKRIFTRRELEIPAGPSTLHQRARQQLRQAMQEGGRIQCWDTLPSQPPLLQLLEPSGGLDPLSARLTAAWSESWCQWWEERSSYNVAQRQQALRERRRRQKRARGRHSLSASFTSSHTYQSELSELSDVPQLPPPPLSPTVLPRETASSPPPSPALDEALLSSQSLRCRGIPKERRKTLRDYLSVCAEGPPEPPEPLASQASQACIPSSQS</sequence>
<proteinExistence type="predicted"/>
<feature type="compositionally biased region" description="Basic residues" evidence="1">
    <location>
        <begin position="682"/>
        <end position="694"/>
    </location>
</feature>
<feature type="compositionally biased region" description="Polar residues" evidence="1">
    <location>
        <begin position="786"/>
        <end position="798"/>
    </location>
</feature>